<accession>A0A171C9L0</accession>
<feature type="region of interest" description="Disordered" evidence="1">
    <location>
        <begin position="1"/>
        <end position="24"/>
    </location>
</feature>
<dbReference type="EMBL" id="BDCX01000004">
    <property type="protein sequence ID" value="GAT66339.1"/>
    <property type="molecule type" value="Genomic_DNA"/>
</dbReference>
<sequence length="105" mass="11578">MGERSEDFDVSADDFGDGPGPRRGDLDKLAVGLAISESLANHGHHALANAHRSAADSHRLLAEAEAGDVGEHRRLEEWHRWCALVESQLADEADELTPTRRDREE</sequence>
<proteinExistence type="predicted"/>
<dbReference type="STRING" id="161355.PS9374_01988"/>
<dbReference type="AlphaFoldDB" id="A0A171C9L0"/>
<dbReference type="RefSeq" id="WP_068896485.1">
    <property type="nucleotide sequence ID" value="NZ_BDCX01000004.1"/>
</dbReference>
<protein>
    <submittedName>
        <fullName evidence="2">Uncharacterized protein</fullName>
    </submittedName>
</protein>
<name>A0A171C9L0_9ACTN</name>
<dbReference type="OrthoDB" id="3542606at2"/>
<dbReference type="Proteomes" id="UP000077701">
    <property type="component" value="Unassembled WGS sequence"/>
</dbReference>
<keyword evidence="3" id="KW-1185">Reference proteome</keyword>
<organism evidence="2 3">
    <name type="scientific">Planomonospora sphaerica</name>
    <dbReference type="NCBI Taxonomy" id="161355"/>
    <lineage>
        <taxon>Bacteria</taxon>
        <taxon>Bacillati</taxon>
        <taxon>Actinomycetota</taxon>
        <taxon>Actinomycetes</taxon>
        <taxon>Streptosporangiales</taxon>
        <taxon>Streptosporangiaceae</taxon>
        <taxon>Planomonospora</taxon>
    </lineage>
</organism>
<evidence type="ECO:0000313" key="3">
    <source>
        <dbReference type="Proteomes" id="UP000077701"/>
    </source>
</evidence>
<reference evidence="2 3" key="1">
    <citation type="journal article" date="2016" name="Genome Announc.">
        <title>Draft Genome Sequence of Planomonospora sphaerica JCM9374, a Rare Actinomycete.</title>
        <authorList>
            <person name="Dohra H."/>
            <person name="Suzuki T."/>
            <person name="Inoue Y."/>
            <person name="Kodani S."/>
        </authorList>
    </citation>
    <scope>NUCLEOTIDE SEQUENCE [LARGE SCALE GENOMIC DNA]</scope>
    <source>
        <strain evidence="2 3">JCM 9374</strain>
    </source>
</reference>
<reference evidence="3" key="2">
    <citation type="submission" date="2016-04" db="EMBL/GenBank/DDBJ databases">
        <title>Planomonospora sphaerica JCM9374 whole genome shotgun sequence.</title>
        <authorList>
            <person name="Suzuki T."/>
            <person name="Dohra H."/>
            <person name="Kodani S."/>
        </authorList>
    </citation>
    <scope>NUCLEOTIDE SEQUENCE [LARGE SCALE GENOMIC DNA]</scope>
    <source>
        <strain evidence="3">JCM 9374</strain>
    </source>
</reference>
<evidence type="ECO:0000256" key="1">
    <source>
        <dbReference type="SAM" id="MobiDB-lite"/>
    </source>
</evidence>
<evidence type="ECO:0000313" key="2">
    <source>
        <dbReference type="EMBL" id="GAT66339.1"/>
    </source>
</evidence>
<comment type="caution">
    <text evidence="2">The sequence shown here is derived from an EMBL/GenBank/DDBJ whole genome shotgun (WGS) entry which is preliminary data.</text>
</comment>
<gene>
    <name evidence="2" type="ORF">PS9374_01988</name>
</gene>